<accession>A0A2A8RFX2</accession>
<comment type="caution">
    <text evidence="1">The sequence shown here is derived from an EMBL/GenBank/DDBJ whole genome shotgun (WGS) entry which is preliminary data.</text>
</comment>
<dbReference type="InterPro" id="IPR025028">
    <property type="entry name" value="DUF3951"/>
</dbReference>
<gene>
    <name evidence="1" type="ORF">COJ50_20545</name>
</gene>
<evidence type="ECO:0000313" key="1">
    <source>
        <dbReference type="EMBL" id="PFN21081.1"/>
    </source>
</evidence>
<dbReference type="RefSeq" id="WP_098384552.1">
    <property type="nucleotide sequence ID" value="NZ_NTXK01000002.1"/>
</dbReference>
<organism evidence="1 2">
    <name type="scientific">Bacillus cereus</name>
    <dbReference type="NCBI Taxonomy" id="1396"/>
    <lineage>
        <taxon>Bacteria</taxon>
        <taxon>Bacillati</taxon>
        <taxon>Bacillota</taxon>
        <taxon>Bacilli</taxon>
        <taxon>Bacillales</taxon>
        <taxon>Bacillaceae</taxon>
        <taxon>Bacillus</taxon>
        <taxon>Bacillus cereus group</taxon>
    </lineage>
</organism>
<reference evidence="1 2" key="1">
    <citation type="submission" date="2017-09" db="EMBL/GenBank/DDBJ databases">
        <title>Large-scale bioinformatics analysis of Bacillus genomes uncovers conserved roles of natural products in bacterial physiology.</title>
        <authorList>
            <consortium name="Agbiome Team Llc"/>
            <person name="Bleich R.M."/>
            <person name="Grubbs K.J."/>
            <person name="Santa Maria K.C."/>
            <person name="Allen S.E."/>
            <person name="Farag S."/>
            <person name="Shank E.A."/>
            <person name="Bowers A."/>
        </authorList>
    </citation>
    <scope>NUCLEOTIDE SEQUENCE [LARGE SCALE GENOMIC DNA]</scope>
    <source>
        <strain evidence="1 2">AFS076905</strain>
    </source>
</reference>
<dbReference type="AlphaFoldDB" id="A0A2A8RFX2"/>
<evidence type="ECO:0008006" key="3">
    <source>
        <dbReference type="Google" id="ProtNLM"/>
    </source>
</evidence>
<dbReference type="Pfam" id="PF13131">
    <property type="entry name" value="DUF3951"/>
    <property type="match status" value="1"/>
</dbReference>
<name>A0A2A8RFX2_BACCE</name>
<dbReference type="EMBL" id="NUYN01000034">
    <property type="protein sequence ID" value="PFN21081.1"/>
    <property type="molecule type" value="Genomic_DNA"/>
</dbReference>
<proteinExistence type="predicted"/>
<protein>
    <recommendedName>
        <fullName evidence="3">DUF3951 domain-containing protein</fullName>
    </recommendedName>
</protein>
<sequence length="60" mass="6914">MNVFIKKKNITSVYTPFDNIAGQIISEFHEEQEVLVCADEDRDDEKKITSHAQGYFFVSS</sequence>
<evidence type="ECO:0000313" key="2">
    <source>
        <dbReference type="Proteomes" id="UP000225182"/>
    </source>
</evidence>
<dbReference type="Proteomes" id="UP000225182">
    <property type="component" value="Unassembled WGS sequence"/>
</dbReference>